<feature type="compositionally biased region" description="Gly residues" evidence="1">
    <location>
        <begin position="54"/>
        <end position="70"/>
    </location>
</feature>
<feature type="compositionally biased region" description="Gly residues" evidence="1">
    <location>
        <begin position="111"/>
        <end position="133"/>
    </location>
</feature>
<proteinExistence type="evidence at transcript level"/>
<evidence type="ECO:0000256" key="1">
    <source>
        <dbReference type="SAM" id="MobiDB-lite"/>
    </source>
</evidence>
<feature type="compositionally biased region" description="Basic and acidic residues" evidence="1">
    <location>
        <begin position="88"/>
        <end position="110"/>
    </location>
</feature>
<protein>
    <submittedName>
        <fullName evidence="2">Uncharacterized protein</fullName>
    </submittedName>
</protein>
<organism evidence="2">
    <name type="scientific">Zea mays</name>
    <name type="common">Maize</name>
    <dbReference type="NCBI Taxonomy" id="4577"/>
    <lineage>
        <taxon>Eukaryota</taxon>
        <taxon>Viridiplantae</taxon>
        <taxon>Streptophyta</taxon>
        <taxon>Embryophyta</taxon>
        <taxon>Tracheophyta</taxon>
        <taxon>Spermatophyta</taxon>
        <taxon>Magnoliopsida</taxon>
        <taxon>Liliopsida</taxon>
        <taxon>Poales</taxon>
        <taxon>Poaceae</taxon>
        <taxon>PACMAD clade</taxon>
        <taxon>Panicoideae</taxon>
        <taxon>Andropogonodae</taxon>
        <taxon>Andropogoneae</taxon>
        <taxon>Tripsacinae</taxon>
        <taxon>Zea</taxon>
    </lineage>
</organism>
<name>C4J596_MAIZE</name>
<sequence>MVPAVAHALPDSEAGQHAQQSHRHPVQAAREDEDGERGVVARVPAEVLLDAEPGLGGRGRPGVGRGAGGADEGERPGRGGCGQVGGGEAREGVEREERGEGAREGEDVGRDAGGSLAGAGAVGGGGGGGGARG</sequence>
<feature type="compositionally biased region" description="Gly residues" evidence="1">
    <location>
        <begin position="78"/>
        <end position="87"/>
    </location>
</feature>
<dbReference type="AlphaFoldDB" id="C4J596"/>
<dbReference type="EMBL" id="BT085993">
    <property type="protein sequence ID" value="ACR36346.1"/>
    <property type="molecule type" value="mRNA"/>
</dbReference>
<accession>C4J596</accession>
<reference evidence="2" key="1">
    <citation type="journal article" date="2009" name="PLoS Genet.">
        <title>Sequencing, mapping, and analysis of 27,455 maize full-length cDNAs.</title>
        <authorList>
            <person name="Soderlund C."/>
            <person name="Descour A."/>
            <person name="Kudrna D."/>
            <person name="Bomhoff M."/>
            <person name="Boyd L."/>
            <person name="Currie J."/>
            <person name="Angelova A."/>
            <person name="Collura K."/>
            <person name="Wissotski M."/>
            <person name="Ashley E."/>
            <person name="Morrow D."/>
            <person name="Fernandes J."/>
            <person name="Walbot V."/>
            <person name="Yu Y."/>
        </authorList>
    </citation>
    <scope>NUCLEOTIDE SEQUENCE</scope>
    <source>
        <strain evidence="2">B73</strain>
    </source>
</reference>
<evidence type="ECO:0000313" key="2">
    <source>
        <dbReference type="EMBL" id="ACR36346.1"/>
    </source>
</evidence>
<feature type="region of interest" description="Disordered" evidence="1">
    <location>
        <begin position="1"/>
        <end position="133"/>
    </location>
</feature>
<reference evidence="2" key="2">
    <citation type="submission" date="2012-06" db="EMBL/GenBank/DDBJ databases">
        <authorList>
            <person name="Yu Y."/>
            <person name="Currie J."/>
            <person name="Lomeli R."/>
            <person name="Angelova A."/>
            <person name="Collura K."/>
            <person name="Wissotski M."/>
            <person name="Campos D."/>
            <person name="Kudrna D."/>
            <person name="Golser W."/>
            <person name="Ashely E."/>
            <person name="Descour A."/>
            <person name="Fernandes J."/>
            <person name="Soderlund C."/>
            <person name="Walbot V."/>
        </authorList>
    </citation>
    <scope>NUCLEOTIDE SEQUENCE</scope>
    <source>
        <strain evidence="2">B73</strain>
    </source>
</reference>